<dbReference type="SUPFAM" id="SSF55120">
    <property type="entry name" value="Pseudouridine synthase"/>
    <property type="match status" value="1"/>
</dbReference>
<dbReference type="EMBL" id="AUZX01016261">
    <property type="protein sequence ID" value="EQD26108.1"/>
    <property type="molecule type" value="Genomic_DNA"/>
</dbReference>
<dbReference type="EC" id="5.4.99.-" evidence="1"/>
<comment type="caution">
    <text evidence="1">The sequence shown here is derived from an EMBL/GenBank/DDBJ whole genome shotgun (WGS) entry which is preliminary data.</text>
</comment>
<sequence length="144" mass="16137">MLELRNSVTRDPAEIIIGDFVQKIDEFSNVSGELIEVTAFNVDKISNLSHNNRVAAIIPLIGYETPTQTGIPGEIIENVCDEFKIRRDMFRISGKDELSSSGNYRSVRFSPIDFTRSGNWISFALGKGIYATSMIEQLFGEIKN</sequence>
<dbReference type="GO" id="GO:0009982">
    <property type="term" value="F:pseudouridine synthase activity"/>
    <property type="evidence" value="ECO:0007669"/>
    <property type="project" value="InterPro"/>
</dbReference>
<accession>T0XYZ7</accession>
<protein>
    <submittedName>
        <fullName evidence="1">tRNA pseudouridine synthase D</fullName>
        <ecNumber evidence="1">5.4.99.-</ecNumber>
    </submittedName>
</protein>
<keyword evidence="1" id="KW-0413">Isomerase</keyword>
<dbReference type="Pfam" id="PF01142">
    <property type="entry name" value="TruD"/>
    <property type="match status" value="1"/>
</dbReference>
<gene>
    <name evidence="1" type="ORF">B1A_21997</name>
</gene>
<dbReference type="InterPro" id="IPR020103">
    <property type="entry name" value="PsdUridine_synth_cat_dom_sf"/>
</dbReference>
<reference evidence="1" key="2">
    <citation type="journal article" date="2014" name="ISME J.">
        <title>Microbial stratification in low pH oxic and suboxic macroscopic growths along an acid mine drainage.</title>
        <authorList>
            <person name="Mendez-Garcia C."/>
            <person name="Mesa V."/>
            <person name="Sprenger R.R."/>
            <person name="Richter M."/>
            <person name="Diez M.S."/>
            <person name="Solano J."/>
            <person name="Bargiela R."/>
            <person name="Golyshina O.V."/>
            <person name="Manteca A."/>
            <person name="Ramos J.L."/>
            <person name="Gallego J.R."/>
            <person name="Llorente I."/>
            <person name="Martins Dos Santos V.A."/>
            <person name="Jensen O.N."/>
            <person name="Pelaez A.I."/>
            <person name="Sanchez J."/>
            <person name="Ferrer M."/>
        </authorList>
    </citation>
    <scope>NUCLEOTIDE SEQUENCE</scope>
</reference>
<dbReference type="GO" id="GO:0001522">
    <property type="term" value="P:pseudouridine synthesis"/>
    <property type="evidence" value="ECO:0007669"/>
    <property type="project" value="InterPro"/>
</dbReference>
<proteinExistence type="predicted"/>
<dbReference type="InterPro" id="IPR001656">
    <property type="entry name" value="PsdUridine_synth_TruD"/>
</dbReference>
<name>T0XYZ7_9ZZZZ</name>
<reference evidence="1" key="1">
    <citation type="submission" date="2013-08" db="EMBL/GenBank/DDBJ databases">
        <authorList>
            <person name="Mendez C."/>
            <person name="Richter M."/>
            <person name="Ferrer M."/>
            <person name="Sanchez J."/>
        </authorList>
    </citation>
    <scope>NUCLEOTIDE SEQUENCE</scope>
</reference>
<dbReference type="GO" id="GO:0003723">
    <property type="term" value="F:RNA binding"/>
    <property type="evidence" value="ECO:0007669"/>
    <property type="project" value="InterPro"/>
</dbReference>
<dbReference type="InterPro" id="IPR042214">
    <property type="entry name" value="TruD_catalytic"/>
</dbReference>
<evidence type="ECO:0000313" key="1">
    <source>
        <dbReference type="EMBL" id="EQD26108.1"/>
    </source>
</evidence>
<dbReference type="AlphaFoldDB" id="T0XYZ7"/>
<organism evidence="1">
    <name type="scientific">mine drainage metagenome</name>
    <dbReference type="NCBI Taxonomy" id="410659"/>
    <lineage>
        <taxon>unclassified sequences</taxon>
        <taxon>metagenomes</taxon>
        <taxon>ecological metagenomes</taxon>
    </lineage>
</organism>
<dbReference type="Gene3D" id="3.30.2350.20">
    <property type="entry name" value="TruD, catalytic domain"/>
    <property type="match status" value="1"/>
</dbReference>